<gene>
    <name evidence="2" type="ORF">PIB30_052167</name>
</gene>
<feature type="region of interest" description="Disordered" evidence="1">
    <location>
        <begin position="137"/>
        <end position="214"/>
    </location>
</feature>
<sequence>MVMVTGLPMQGWTRSNMERIGNVWGRVVQIEEEEGGHYNYFRVQIVAGIGPTICAIANVVIGEEKFCIFIREDEERNYEPCHCRINTIGAKEQQVGCRNIQLEEVINRNEKEASVTYENGRQVVDTQDAAAVAEEAVPSEMEAEESKVGETQPVARIEDGDTTDGVENASPEMGLAEIDVGPSPTRTKSLLDDRRTEEVIQESGETLYQRPNPN</sequence>
<evidence type="ECO:0000256" key="1">
    <source>
        <dbReference type="SAM" id="MobiDB-lite"/>
    </source>
</evidence>
<reference evidence="2 3" key="1">
    <citation type="journal article" date="2023" name="Plants (Basel)">
        <title>Bridging the Gap: Combining Genomics and Transcriptomics Approaches to Understand Stylosanthes scabra, an Orphan Legume from the Brazilian Caatinga.</title>
        <authorList>
            <person name="Ferreira-Neto J.R.C."/>
            <person name="da Silva M.D."/>
            <person name="Binneck E."/>
            <person name="de Melo N.F."/>
            <person name="da Silva R.H."/>
            <person name="de Melo A.L.T.M."/>
            <person name="Pandolfi V."/>
            <person name="Bustamante F.O."/>
            <person name="Brasileiro-Vidal A.C."/>
            <person name="Benko-Iseppon A.M."/>
        </authorList>
    </citation>
    <scope>NUCLEOTIDE SEQUENCE [LARGE SCALE GENOMIC DNA]</scope>
    <source>
        <tissue evidence="2">Leaves</tissue>
    </source>
</reference>
<keyword evidence="3" id="KW-1185">Reference proteome</keyword>
<dbReference type="EMBL" id="JASCZI010000376">
    <property type="protein sequence ID" value="MED6111425.1"/>
    <property type="molecule type" value="Genomic_DNA"/>
</dbReference>
<feature type="compositionally biased region" description="Basic and acidic residues" evidence="1">
    <location>
        <begin position="189"/>
        <end position="198"/>
    </location>
</feature>
<organism evidence="2 3">
    <name type="scientific">Stylosanthes scabra</name>
    <dbReference type="NCBI Taxonomy" id="79078"/>
    <lineage>
        <taxon>Eukaryota</taxon>
        <taxon>Viridiplantae</taxon>
        <taxon>Streptophyta</taxon>
        <taxon>Embryophyta</taxon>
        <taxon>Tracheophyta</taxon>
        <taxon>Spermatophyta</taxon>
        <taxon>Magnoliopsida</taxon>
        <taxon>eudicotyledons</taxon>
        <taxon>Gunneridae</taxon>
        <taxon>Pentapetalae</taxon>
        <taxon>rosids</taxon>
        <taxon>fabids</taxon>
        <taxon>Fabales</taxon>
        <taxon>Fabaceae</taxon>
        <taxon>Papilionoideae</taxon>
        <taxon>50 kb inversion clade</taxon>
        <taxon>dalbergioids sensu lato</taxon>
        <taxon>Dalbergieae</taxon>
        <taxon>Pterocarpus clade</taxon>
        <taxon>Stylosanthes</taxon>
    </lineage>
</organism>
<evidence type="ECO:0008006" key="4">
    <source>
        <dbReference type="Google" id="ProtNLM"/>
    </source>
</evidence>
<proteinExistence type="predicted"/>
<dbReference type="Proteomes" id="UP001341840">
    <property type="component" value="Unassembled WGS sequence"/>
</dbReference>
<evidence type="ECO:0000313" key="3">
    <source>
        <dbReference type="Proteomes" id="UP001341840"/>
    </source>
</evidence>
<name>A0ABU6QIH2_9FABA</name>
<evidence type="ECO:0000313" key="2">
    <source>
        <dbReference type="EMBL" id="MED6111425.1"/>
    </source>
</evidence>
<protein>
    <recommendedName>
        <fullName evidence="4">DUF4283 domain-containing protein</fullName>
    </recommendedName>
</protein>
<feature type="compositionally biased region" description="Polar residues" evidence="1">
    <location>
        <begin position="203"/>
        <end position="214"/>
    </location>
</feature>
<comment type="caution">
    <text evidence="2">The sequence shown here is derived from an EMBL/GenBank/DDBJ whole genome shotgun (WGS) entry which is preliminary data.</text>
</comment>
<accession>A0ABU6QIH2</accession>